<protein>
    <submittedName>
        <fullName evidence="1">Uncharacterized protein</fullName>
    </submittedName>
</protein>
<keyword evidence="2" id="KW-1185">Reference proteome</keyword>
<dbReference type="AlphaFoldDB" id="A0A9X9LZ15"/>
<proteinExistence type="predicted"/>
<dbReference type="EMBL" id="CYRY02029990">
    <property type="protein sequence ID" value="VCX04295.1"/>
    <property type="molecule type" value="Genomic_DNA"/>
</dbReference>
<organism evidence="1 2">
    <name type="scientific">Gulo gulo</name>
    <name type="common">Wolverine</name>
    <name type="synonym">Gluton</name>
    <dbReference type="NCBI Taxonomy" id="48420"/>
    <lineage>
        <taxon>Eukaryota</taxon>
        <taxon>Metazoa</taxon>
        <taxon>Chordata</taxon>
        <taxon>Craniata</taxon>
        <taxon>Vertebrata</taxon>
        <taxon>Euteleostomi</taxon>
        <taxon>Mammalia</taxon>
        <taxon>Eutheria</taxon>
        <taxon>Laurasiatheria</taxon>
        <taxon>Carnivora</taxon>
        <taxon>Caniformia</taxon>
        <taxon>Musteloidea</taxon>
        <taxon>Mustelidae</taxon>
        <taxon>Guloninae</taxon>
        <taxon>Gulo</taxon>
    </lineage>
</organism>
<reference evidence="1 2" key="1">
    <citation type="submission" date="2018-10" db="EMBL/GenBank/DDBJ databases">
        <authorList>
            <person name="Ekblom R."/>
            <person name="Jareborg N."/>
        </authorList>
    </citation>
    <scope>NUCLEOTIDE SEQUENCE [LARGE SCALE GENOMIC DNA]</scope>
    <source>
        <tissue evidence="1">Muscle</tissue>
    </source>
</reference>
<evidence type="ECO:0000313" key="1">
    <source>
        <dbReference type="EMBL" id="VCX04295.1"/>
    </source>
</evidence>
<gene>
    <name evidence="1" type="ORF">BN2614_LOCUS3</name>
</gene>
<evidence type="ECO:0000313" key="2">
    <source>
        <dbReference type="Proteomes" id="UP000269945"/>
    </source>
</evidence>
<comment type="caution">
    <text evidence="1">The sequence shown here is derived from an EMBL/GenBank/DDBJ whole genome shotgun (WGS) entry which is preliminary data.</text>
</comment>
<accession>A0A9X9LZ15</accession>
<dbReference type="Proteomes" id="UP000269945">
    <property type="component" value="Unassembled WGS sequence"/>
</dbReference>
<sequence>MDPTWQSTRSRDLKSSHSKSLWLMICLAPAGL</sequence>
<name>A0A9X9LZ15_GULGU</name>